<dbReference type="InterPro" id="IPR007435">
    <property type="entry name" value="DUF484"/>
</dbReference>
<dbReference type="KEGG" id="psym:J1N51_08035"/>
<dbReference type="AlphaFoldDB" id="A0A975HJ10"/>
<dbReference type="RefSeq" id="WP_208830170.1">
    <property type="nucleotide sequence ID" value="NZ_CP072110.1"/>
</dbReference>
<dbReference type="EMBL" id="CP072110">
    <property type="protein sequence ID" value="QTH62729.1"/>
    <property type="molecule type" value="Genomic_DNA"/>
</dbReference>
<gene>
    <name evidence="1" type="ORF">J1N51_08035</name>
</gene>
<evidence type="ECO:0000313" key="1">
    <source>
        <dbReference type="EMBL" id="QTH62729.1"/>
    </source>
</evidence>
<evidence type="ECO:0000313" key="2">
    <source>
        <dbReference type="Proteomes" id="UP000682739"/>
    </source>
</evidence>
<protein>
    <submittedName>
        <fullName evidence="1">DUF484 family protein</fullName>
    </submittedName>
</protein>
<sequence>MSKTAKPNNDGPMNLDPDQVKAYLEQNPDFFAQFPDMVTEIQIPHISRGAISLLEKRQEMQRNKITEMEEQLSILIDNARVNEVIFKAISEIYISLVGCPSIAELENVVSKICQDHLYLVQFRLLQPQDEAYLHLQAKLGDKGTYLGRLSNELMEVVFDEEAKSIALIEVVHESEECEEIFGIAAFGAKQADHFQPQMDTFFIKELARLLSKHFVHLVKGDEVSQVEGEAQAE</sequence>
<reference evidence="1" key="1">
    <citation type="submission" date="2021-03" db="EMBL/GenBank/DDBJ databases">
        <title>Description of Psychrosphaera ytuae sp. nov. isolated from deep sea sediment of South China Sea.</title>
        <authorList>
            <person name="Zhang J."/>
            <person name="Xu X.-D."/>
        </authorList>
    </citation>
    <scope>NUCLEOTIDE SEQUENCE</scope>
    <source>
        <strain evidence="1">MTZ26</strain>
    </source>
</reference>
<dbReference type="PANTHER" id="PTHR38765">
    <property type="entry name" value="DUF484 DOMAIN-CONTAINING PROTEIN"/>
    <property type="match status" value="1"/>
</dbReference>
<dbReference type="Gene3D" id="3.30.450.40">
    <property type="match status" value="1"/>
</dbReference>
<keyword evidence="2" id="KW-1185">Reference proteome</keyword>
<dbReference type="InterPro" id="IPR029016">
    <property type="entry name" value="GAF-like_dom_sf"/>
</dbReference>
<accession>A0A975HJ10</accession>
<name>A0A975HJ10_9GAMM</name>
<dbReference type="Proteomes" id="UP000682739">
    <property type="component" value="Chromosome"/>
</dbReference>
<dbReference type="PANTHER" id="PTHR38765:SF1">
    <property type="entry name" value="DUF484 DOMAIN-CONTAINING PROTEIN"/>
    <property type="match status" value="1"/>
</dbReference>
<organism evidence="1 2">
    <name type="scientific">Psychrosphaera ytuae</name>
    <dbReference type="NCBI Taxonomy" id="2820710"/>
    <lineage>
        <taxon>Bacteria</taxon>
        <taxon>Pseudomonadati</taxon>
        <taxon>Pseudomonadota</taxon>
        <taxon>Gammaproteobacteria</taxon>
        <taxon>Alteromonadales</taxon>
        <taxon>Pseudoalteromonadaceae</taxon>
        <taxon>Psychrosphaera</taxon>
    </lineage>
</organism>
<dbReference type="Pfam" id="PF04340">
    <property type="entry name" value="DUF484"/>
    <property type="match status" value="1"/>
</dbReference>
<proteinExistence type="predicted"/>